<evidence type="ECO:0000313" key="1">
    <source>
        <dbReference type="EMBL" id="TKR57776.1"/>
    </source>
</evidence>
<dbReference type="AlphaFoldDB" id="A0A4U5LPD4"/>
<proteinExistence type="predicted"/>
<name>A0A4U5LPD4_STECR</name>
<keyword evidence="2" id="KW-1185">Reference proteome</keyword>
<reference evidence="1 2" key="2">
    <citation type="journal article" date="2019" name="G3 (Bethesda)">
        <title>Hybrid Assembly of the Genome of the Entomopathogenic Nematode Steinernema carpocapsae Identifies the X-Chromosome.</title>
        <authorList>
            <person name="Serra L."/>
            <person name="Macchietto M."/>
            <person name="Macias-Munoz A."/>
            <person name="McGill C.J."/>
            <person name="Rodriguez I.M."/>
            <person name="Rodriguez B."/>
            <person name="Murad R."/>
            <person name="Mortazavi A."/>
        </authorList>
    </citation>
    <scope>NUCLEOTIDE SEQUENCE [LARGE SCALE GENOMIC DNA]</scope>
    <source>
        <strain evidence="1 2">ALL</strain>
    </source>
</reference>
<dbReference type="EMBL" id="AZBU02000014">
    <property type="protein sequence ID" value="TKR57776.1"/>
    <property type="molecule type" value="Genomic_DNA"/>
</dbReference>
<dbReference type="Proteomes" id="UP000298663">
    <property type="component" value="Unassembled WGS sequence"/>
</dbReference>
<accession>A0A4U5LPD4</accession>
<organism evidence="1 2">
    <name type="scientific">Steinernema carpocapsae</name>
    <name type="common">Entomopathogenic nematode</name>
    <dbReference type="NCBI Taxonomy" id="34508"/>
    <lineage>
        <taxon>Eukaryota</taxon>
        <taxon>Metazoa</taxon>
        <taxon>Ecdysozoa</taxon>
        <taxon>Nematoda</taxon>
        <taxon>Chromadorea</taxon>
        <taxon>Rhabditida</taxon>
        <taxon>Tylenchina</taxon>
        <taxon>Panagrolaimomorpha</taxon>
        <taxon>Strongyloidoidea</taxon>
        <taxon>Steinernematidae</taxon>
        <taxon>Steinernema</taxon>
    </lineage>
</organism>
<evidence type="ECO:0000313" key="2">
    <source>
        <dbReference type="Proteomes" id="UP000298663"/>
    </source>
</evidence>
<gene>
    <name evidence="1" type="ORF">L596_030431</name>
</gene>
<comment type="caution">
    <text evidence="1">The sequence shown here is derived from an EMBL/GenBank/DDBJ whole genome shotgun (WGS) entry which is preliminary data.</text>
</comment>
<sequence>MLLAATPKTNAAVESTESLQQSLAKQNFLRFCENGPKALKPLSQLCGTKRKVSNDAESNKTLAKQKFLPNVQVVVNRL</sequence>
<protein>
    <submittedName>
        <fullName evidence="1">Uncharacterized protein</fullName>
    </submittedName>
</protein>
<reference evidence="1 2" key="1">
    <citation type="journal article" date="2015" name="Genome Biol.">
        <title>Comparative genomics of Steinernema reveals deeply conserved gene regulatory networks.</title>
        <authorList>
            <person name="Dillman A.R."/>
            <person name="Macchietto M."/>
            <person name="Porter C.F."/>
            <person name="Rogers A."/>
            <person name="Williams B."/>
            <person name="Antoshechkin I."/>
            <person name="Lee M.M."/>
            <person name="Goodwin Z."/>
            <person name="Lu X."/>
            <person name="Lewis E.E."/>
            <person name="Goodrich-Blair H."/>
            <person name="Stock S.P."/>
            <person name="Adams B.J."/>
            <person name="Sternberg P.W."/>
            <person name="Mortazavi A."/>
        </authorList>
    </citation>
    <scope>NUCLEOTIDE SEQUENCE [LARGE SCALE GENOMIC DNA]</scope>
    <source>
        <strain evidence="1 2">ALL</strain>
    </source>
</reference>